<keyword evidence="2" id="KW-1003">Cell membrane</keyword>
<keyword evidence="3" id="KW-0812">Transmembrane</keyword>
<evidence type="ECO:0000256" key="2">
    <source>
        <dbReference type="ARBA" id="ARBA00022475"/>
    </source>
</evidence>
<comment type="caution">
    <text evidence="6">The sequence shown here is derived from an EMBL/GenBank/DDBJ whole genome shotgun (WGS) entry which is preliminary data.</text>
</comment>
<sequence>SDYDNNIITIGTAAENSLIRALNEDMNVPFDETGTAFETRDKMELLSEFSQRVGSAQLFASPLREGRMMFVITGVDDNHISYVVKYLSDLELLAKLTGDTAFV</sequence>
<evidence type="ECO:0000256" key="4">
    <source>
        <dbReference type="ARBA" id="ARBA00022989"/>
    </source>
</evidence>
<evidence type="ECO:0000313" key="6">
    <source>
        <dbReference type="EMBL" id="GKT35513.1"/>
    </source>
</evidence>
<reference evidence="6" key="1">
    <citation type="submission" date="2022-03" db="EMBL/GenBank/DDBJ databases">
        <title>Draft genome sequence of Aduncisulcus paluster, a free-living microaerophilic Fornicata.</title>
        <authorList>
            <person name="Yuyama I."/>
            <person name="Kume K."/>
            <person name="Tamura T."/>
            <person name="Inagaki Y."/>
            <person name="Hashimoto T."/>
        </authorList>
    </citation>
    <scope>NUCLEOTIDE SEQUENCE</scope>
    <source>
        <strain evidence="6">NY0171</strain>
    </source>
</reference>
<keyword evidence="5" id="KW-0472">Membrane</keyword>
<feature type="non-terminal residue" evidence="6">
    <location>
        <position position="1"/>
    </location>
</feature>
<feature type="non-terminal residue" evidence="6">
    <location>
        <position position="103"/>
    </location>
</feature>
<evidence type="ECO:0000313" key="7">
    <source>
        <dbReference type="Proteomes" id="UP001057375"/>
    </source>
</evidence>
<dbReference type="EMBL" id="BQXS01003821">
    <property type="protein sequence ID" value="GKT35513.1"/>
    <property type="molecule type" value="Genomic_DNA"/>
</dbReference>
<gene>
    <name evidence="6" type="ORF">ADUPG1_002998</name>
</gene>
<evidence type="ECO:0000256" key="3">
    <source>
        <dbReference type="ARBA" id="ARBA00022692"/>
    </source>
</evidence>
<name>A0ABQ5KSS1_9EUKA</name>
<dbReference type="PANTHER" id="PTHR39083">
    <property type="entry name" value="CYCLIC DI-GMP-BINDING PROTEIN"/>
    <property type="match status" value="1"/>
</dbReference>
<organism evidence="6 7">
    <name type="scientific">Aduncisulcus paluster</name>
    <dbReference type="NCBI Taxonomy" id="2918883"/>
    <lineage>
        <taxon>Eukaryota</taxon>
        <taxon>Metamonada</taxon>
        <taxon>Carpediemonas-like organisms</taxon>
        <taxon>Aduncisulcus</taxon>
    </lineage>
</organism>
<proteinExistence type="predicted"/>
<evidence type="ECO:0000256" key="5">
    <source>
        <dbReference type="ARBA" id="ARBA00023136"/>
    </source>
</evidence>
<keyword evidence="4" id="KW-1133">Transmembrane helix</keyword>
<dbReference type="PANTHER" id="PTHR39083:SF1">
    <property type="entry name" value="CYCLIC DI-GMP-BINDING PROTEIN"/>
    <property type="match status" value="1"/>
</dbReference>
<protein>
    <submittedName>
        <fullName evidence="6">Cellulose biosynthesis cyclic di-GMP-binding regulatory protein BcsB</fullName>
    </submittedName>
</protein>
<comment type="subcellular location">
    <subcellularLocation>
        <location evidence="1">Cell membrane</location>
        <topology evidence="1">Single-pass membrane protein</topology>
    </subcellularLocation>
</comment>
<evidence type="ECO:0000256" key="1">
    <source>
        <dbReference type="ARBA" id="ARBA00004162"/>
    </source>
</evidence>
<dbReference type="Proteomes" id="UP001057375">
    <property type="component" value="Unassembled WGS sequence"/>
</dbReference>
<dbReference type="InterPro" id="IPR018513">
    <property type="entry name" value="Cell_synthase_bac"/>
</dbReference>
<accession>A0ABQ5KSS1</accession>
<keyword evidence="7" id="KW-1185">Reference proteome</keyword>